<gene>
    <name evidence="3" type="ORF">D1164_01950</name>
</gene>
<name>A0A399DAQ6_9BACT</name>
<feature type="transmembrane region" description="Helical" evidence="1">
    <location>
        <begin position="179"/>
        <end position="198"/>
    </location>
</feature>
<evidence type="ECO:0000259" key="2">
    <source>
        <dbReference type="Pfam" id="PF04536"/>
    </source>
</evidence>
<dbReference type="InterPro" id="IPR007621">
    <property type="entry name" value="TPM_dom"/>
</dbReference>
<keyword evidence="1" id="KW-0472">Membrane</keyword>
<protein>
    <submittedName>
        <fullName evidence="3">TPM domain-containing protein</fullName>
    </submittedName>
</protein>
<evidence type="ECO:0000313" key="3">
    <source>
        <dbReference type="EMBL" id="RIH67211.1"/>
    </source>
</evidence>
<dbReference type="RefSeq" id="WP_119348235.1">
    <property type="nucleotide sequence ID" value="NZ_JBFHKJ010000358.1"/>
</dbReference>
<dbReference type="Gene3D" id="3.10.310.50">
    <property type="match status" value="1"/>
</dbReference>
<keyword evidence="4" id="KW-1185">Reference proteome</keyword>
<sequence>MKKLFILLIALFGFTVLKAEIPNRPEPPRLVNDFAGVLQQTEYGRLESKLEQFARETSTQIVVVTVKDLEGYDPGDYAFRLGEKWGVGQKGKDNGLVVLLKPKSGNDPGQIFIATGYGLEGILPDAVVNGAIIDTEMIPHFKENNYFKGLESGINVIMDITRGEYTAEYYRENYAQRSGGFPVLLILFILFFVVIPILRGRSRRHYSPGKNLPLWIALGLLSGGGSHRGSFNNFSSGSGGFGGGGGFGGFGGGGFGGGGAGGSW</sequence>
<dbReference type="Pfam" id="PF04536">
    <property type="entry name" value="TPM_phosphatase"/>
    <property type="match status" value="1"/>
</dbReference>
<evidence type="ECO:0000256" key="1">
    <source>
        <dbReference type="SAM" id="Phobius"/>
    </source>
</evidence>
<proteinExistence type="predicted"/>
<evidence type="ECO:0000313" key="4">
    <source>
        <dbReference type="Proteomes" id="UP000266441"/>
    </source>
</evidence>
<dbReference type="OrthoDB" id="9810918at2"/>
<dbReference type="AlphaFoldDB" id="A0A399DAQ6"/>
<comment type="caution">
    <text evidence="3">The sequence shown here is derived from an EMBL/GenBank/DDBJ whole genome shotgun (WGS) entry which is preliminary data.</text>
</comment>
<keyword evidence="1" id="KW-1133">Transmembrane helix</keyword>
<accession>A0A399DAQ6</accession>
<dbReference type="PANTHER" id="PTHR30373">
    <property type="entry name" value="UPF0603 PROTEIN YGCG"/>
    <property type="match status" value="1"/>
</dbReference>
<dbReference type="PANTHER" id="PTHR30373:SF2">
    <property type="entry name" value="UPF0603 PROTEIN YGCG"/>
    <property type="match status" value="1"/>
</dbReference>
<reference evidence="3 4" key="1">
    <citation type="journal article" date="2015" name="Int. J. Syst. Evol. Microbiol.">
        <title>Mariniphaga sediminis sp. nov., isolated from coastal sediment.</title>
        <authorList>
            <person name="Wang F.Q."/>
            <person name="Shen Q.Y."/>
            <person name="Chen G.J."/>
            <person name="Du Z.J."/>
        </authorList>
    </citation>
    <scope>NUCLEOTIDE SEQUENCE [LARGE SCALE GENOMIC DNA]</scope>
    <source>
        <strain evidence="3 4">SY21</strain>
    </source>
</reference>
<organism evidence="3 4">
    <name type="scientific">Mariniphaga sediminis</name>
    <dbReference type="NCBI Taxonomy" id="1628158"/>
    <lineage>
        <taxon>Bacteria</taxon>
        <taxon>Pseudomonadati</taxon>
        <taxon>Bacteroidota</taxon>
        <taxon>Bacteroidia</taxon>
        <taxon>Marinilabiliales</taxon>
        <taxon>Prolixibacteraceae</taxon>
        <taxon>Mariniphaga</taxon>
    </lineage>
</organism>
<dbReference type="EMBL" id="QWET01000001">
    <property type="protein sequence ID" value="RIH67211.1"/>
    <property type="molecule type" value="Genomic_DNA"/>
</dbReference>
<keyword evidence="1" id="KW-0812">Transmembrane</keyword>
<dbReference type="Proteomes" id="UP000266441">
    <property type="component" value="Unassembled WGS sequence"/>
</dbReference>
<feature type="domain" description="TPM" evidence="2">
    <location>
        <begin position="31"/>
        <end position="159"/>
    </location>
</feature>